<dbReference type="PANTHER" id="PTHR12352">
    <property type="entry name" value="SECRETED MODULAR CALCIUM-BINDING PROTEIN"/>
    <property type="match status" value="1"/>
</dbReference>
<dbReference type="WBParaSite" id="MBELARI_LOCUS9783">
    <property type="protein sequence ID" value="MBELARI_LOCUS9783"/>
    <property type="gene ID" value="MBELARI_LOCUS9783"/>
</dbReference>
<dbReference type="Gene3D" id="1.10.238.10">
    <property type="entry name" value="EF-hand"/>
    <property type="match status" value="1"/>
</dbReference>
<reference evidence="12 13" key="1">
    <citation type="submission" date="2024-02" db="UniProtKB">
        <authorList>
            <consortium name="WormBaseParasite"/>
        </authorList>
    </citation>
    <scope>IDENTIFICATION</scope>
</reference>
<keyword evidence="6" id="KW-0325">Glycoprotein</keyword>
<evidence type="ECO:0000313" key="11">
    <source>
        <dbReference type="Proteomes" id="UP000887575"/>
    </source>
</evidence>
<evidence type="ECO:0000256" key="8">
    <source>
        <dbReference type="SAM" id="SignalP"/>
    </source>
</evidence>
<dbReference type="CDD" id="cd00191">
    <property type="entry name" value="TY"/>
    <property type="match status" value="1"/>
</dbReference>
<dbReference type="InterPro" id="IPR036857">
    <property type="entry name" value="Thyroglobulin_1_sf"/>
</dbReference>
<dbReference type="PROSITE" id="PS50222">
    <property type="entry name" value="EF_HAND_2"/>
    <property type="match status" value="1"/>
</dbReference>
<dbReference type="PROSITE" id="PS00018">
    <property type="entry name" value="EF_HAND_1"/>
    <property type="match status" value="2"/>
</dbReference>
<feature type="domain" description="Thyroglobulin type-1" evidence="10">
    <location>
        <begin position="57"/>
        <end position="122"/>
    </location>
</feature>
<evidence type="ECO:0000259" key="9">
    <source>
        <dbReference type="PROSITE" id="PS50222"/>
    </source>
</evidence>
<dbReference type="AlphaFoldDB" id="A0AAF3FUF0"/>
<accession>A0AAF3FUF0</accession>
<dbReference type="Pfam" id="PF10591">
    <property type="entry name" value="SPARC_Ca_bdg"/>
    <property type="match status" value="1"/>
</dbReference>
<comment type="subcellular location">
    <subcellularLocation>
        <location evidence="1">Secreted</location>
    </subcellularLocation>
</comment>
<evidence type="ECO:0000256" key="1">
    <source>
        <dbReference type="ARBA" id="ARBA00004613"/>
    </source>
</evidence>
<keyword evidence="2" id="KW-0964">Secreted</keyword>
<dbReference type="PROSITE" id="PS51162">
    <property type="entry name" value="THYROGLOBULIN_1_2"/>
    <property type="match status" value="1"/>
</dbReference>
<dbReference type="GO" id="GO:0005509">
    <property type="term" value="F:calcium ion binding"/>
    <property type="evidence" value="ECO:0007669"/>
    <property type="project" value="InterPro"/>
</dbReference>
<name>A0AAF3FUF0_9BILA</name>
<protein>
    <submittedName>
        <fullName evidence="12 13">Thyroglobulin type-1 domain-containing protein</fullName>
    </submittedName>
</protein>
<dbReference type="SUPFAM" id="SSF47473">
    <property type="entry name" value="EF-hand"/>
    <property type="match status" value="1"/>
</dbReference>
<keyword evidence="4" id="KW-0106">Calcium</keyword>
<dbReference type="GO" id="GO:0005604">
    <property type="term" value="C:basement membrane"/>
    <property type="evidence" value="ECO:0007669"/>
    <property type="project" value="TreeGrafter"/>
</dbReference>
<evidence type="ECO:0000256" key="3">
    <source>
        <dbReference type="ARBA" id="ARBA00022737"/>
    </source>
</evidence>
<dbReference type="SMART" id="SM00211">
    <property type="entry name" value="TY"/>
    <property type="match status" value="1"/>
</dbReference>
<dbReference type="GO" id="GO:0030198">
    <property type="term" value="P:extracellular matrix organization"/>
    <property type="evidence" value="ECO:0007669"/>
    <property type="project" value="TreeGrafter"/>
</dbReference>
<keyword evidence="3" id="KW-0677">Repeat</keyword>
<evidence type="ECO:0000256" key="5">
    <source>
        <dbReference type="ARBA" id="ARBA00023157"/>
    </source>
</evidence>
<keyword evidence="8" id="KW-0732">Signal</keyword>
<feature type="disulfide bond" evidence="7">
    <location>
        <begin position="92"/>
        <end position="99"/>
    </location>
</feature>
<dbReference type="CDD" id="cd16234">
    <property type="entry name" value="EFh_SPARC_SMOC"/>
    <property type="match status" value="1"/>
</dbReference>
<proteinExistence type="predicted"/>
<feature type="signal peptide" evidence="8">
    <location>
        <begin position="1"/>
        <end position="21"/>
    </location>
</feature>
<keyword evidence="5 7" id="KW-1015">Disulfide bond</keyword>
<dbReference type="InterPro" id="IPR011992">
    <property type="entry name" value="EF-hand-dom_pair"/>
</dbReference>
<comment type="caution">
    <text evidence="7">Lacks conserved residue(s) required for the propagation of feature annotation.</text>
</comment>
<dbReference type="Proteomes" id="UP000887575">
    <property type="component" value="Unassembled WGS sequence"/>
</dbReference>
<dbReference type="InterPro" id="IPR019577">
    <property type="entry name" value="SPARC/Testican_Ca-bd-dom"/>
</dbReference>
<evidence type="ECO:0000256" key="4">
    <source>
        <dbReference type="ARBA" id="ARBA00022837"/>
    </source>
</evidence>
<evidence type="ECO:0000256" key="7">
    <source>
        <dbReference type="PROSITE-ProRule" id="PRU00500"/>
    </source>
</evidence>
<dbReference type="InterPro" id="IPR000716">
    <property type="entry name" value="Thyroglobulin_1"/>
</dbReference>
<feature type="domain" description="EF-hand" evidence="9">
    <location>
        <begin position="211"/>
        <end position="246"/>
    </location>
</feature>
<dbReference type="Gene3D" id="4.10.800.10">
    <property type="entry name" value="Thyroglobulin type-1"/>
    <property type="match status" value="1"/>
</dbReference>
<dbReference type="PANTHER" id="PTHR12352:SF30">
    <property type="entry name" value="FI05255P"/>
    <property type="match status" value="1"/>
</dbReference>
<dbReference type="WBParaSite" id="MBELARI_LOCUS9521">
    <property type="protein sequence ID" value="MBELARI_LOCUS9521"/>
    <property type="gene ID" value="MBELARI_LOCUS9521"/>
</dbReference>
<evidence type="ECO:0000259" key="10">
    <source>
        <dbReference type="PROSITE" id="PS51162"/>
    </source>
</evidence>
<organism evidence="11 12">
    <name type="scientific">Mesorhabditis belari</name>
    <dbReference type="NCBI Taxonomy" id="2138241"/>
    <lineage>
        <taxon>Eukaryota</taxon>
        <taxon>Metazoa</taxon>
        <taxon>Ecdysozoa</taxon>
        <taxon>Nematoda</taxon>
        <taxon>Chromadorea</taxon>
        <taxon>Rhabditida</taxon>
        <taxon>Rhabditina</taxon>
        <taxon>Rhabditomorpha</taxon>
        <taxon>Rhabditoidea</taxon>
        <taxon>Rhabditidae</taxon>
        <taxon>Mesorhabditinae</taxon>
        <taxon>Mesorhabditis</taxon>
    </lineage>
</organism>
<dbReference type="InterPro" id="IPR002048">
    <property type="entry name" value="EF_hand_dom"/>
</dbReference>
<evidence type="ECO:0000256" key="6">
    <source>
        <dbReference type="ARBA" id="ARBA00023180"/>
    </source>
</evidence>
<evidence type="ECO:0000313" key="13">
    <source>
        <dbReference type="WBParaSite" id="MBELARI_LOCUS9783"/>
    </source>
</evidence>
<dbReference type="GO" id="GO:0005615">
    <property type="term" value="C:extracellular space"/>
    <property type="evidence" value="ECO:0007669"/>
    <property type="project" value="TreeGrafter"/>
</dbReference>
<sequence>MEGDLTLTIALLIVFVGKSSEHVVIPLTEESNPYLDITFLSEQTRKIPGIVPNIEVKLDCEAQRESARTKSANNFLPSCQKQNSTLYNKVQCHDGSRVCWCVDELSGEPFPDTAVNGRKPDCDRVRLDLTKKKKPPGKHVFKKCKGRRRAKFYARVLNSLKTEMIMAGGSGNVTGERVLHWKFEALDLNKNKNIERREWKPYKEQLKSWRQVKTCARNFFRYCDTNENRRISADEWRECTEQVLSIGDPRHTNPFLHILKPDL</sequence>
<dbReference type="InterPro" id="IPR018247">
    <property type="entry name" value="EF_Hand_1_Ca_BS"/>
</dbReference>
<dbReference type="SUPFAM" id="SSF57610">
    <property type="entry name" value="Thyroglobulin type-1 domain"/>
    <property type="match status" value="1"/>
</dbReference>
<dbReference type="InterPro" id="IPR051950">
    <property type="entry name" value="Dev_reg/Prot_inhib"/>
</dbReference>
<feature type="chain" id="PRO_5041894104" evidence="8">
    <location>
        <begin position="22"/>
        <end position="263"/>
    </location>
</feature>
<dbReference type="GO" id="GO:0050840">
    <property type="term" value="F:extracellular matrix binding"/>
    <property type="evidence" value="ECO:0007669"/>
    <property type="project" value="TreeGrafter"/>
</dbReference>
<dbReference type="Pfam" id="PF00086">
    <property type="entry name" value="Thyroglobulin_1"/>
    <property type="match status" value="1"/>
</dbReference>
<feature type="disulfide bond" evidence="7">
    <location>
        <begin position="60"/>
        <end position="79"/>
    </location>
</feature>
<keyword evidence="11" id="KW-1185">Reference proteome</keyword>
<dbReference type="GO" id="GO:0008201">
    <property type="term" value="F:heparin binding"/>
    <property type="evidence" value="ECO:0007669"/>
    <property type="project" value="TreeGrafter"/>
</dbReference>
<evidence type="ECO:0000256" key="2">
    <source>
        <dbReference type="ARBA" id="ARBA00022525"/>
    </source>
</evidence>
<evidence type="ECO:0000313" key="12">
    <source>
        <dbReference type="WBParaSite" id="MBELARI_LOCUS9521"/>
    </source>
</evidence>